<comment type="caution">
    <text evidence="3">The sequence shown here is derived from an EMBL/GenBank/DDBJ whole genome shotgun (WGS) entry which is preliminary data.</text>
</comment>
<dbReference type="EMBL" id="AWUE01008920">
    <property type="protein sequence ID" value="OMP12557.1"/>
    <property type="molecule type" value="Genomic_DNA"/>
</dbReference>
<organism evidence="3 4">
    <name type="scientific">Corchorus olitorius</name>
    <dbReference type="NCBI Taxonomy" id="93759"/>
    <lineage>
        <taxon>Eukaryota</taxon>
        <taxon>Viridiplantae</taxon>
        <taxon>Streptophyta</taxon>
        <taxon>Embryophyta</taxon>
        <taxon>Tracheophyta</taxon>
        <taxon>Spermatophyta</taxon>
        <taxon>Magnoliopsida</taxon>
        <taxon>eudicotyledons</taxon>
        <taxon>Gunneridae</taxon>
        <taxon>Pentapetalae</taxon>
        <taxon>rosids</taxon>
        <taxon>malvids</taxon>
        <taxon>Malvales</taxon>
        <taxon>Malvaceae</taxon>
        <taxon>Grewioideae</taxon>
        <taxon>Apeibeae</taxon>
        <taxon>Corchorus</taxon>
    </lineage>
</organism>
<dbReference type="AlphaFoldDB" id="A0A1R3L440"/>
<reference evidence="4" key="1">
    <citation type="submission" date="2013-09" db="EMBL/GenBank/DDBJ databases">
        <title>Corchorus olitorius genome sequencing.</title>
        <authorList>
            <person name="Alam M."/>
            <person name="Haque M.S."/>
            <person name="Islam M.S."/>
            <person name="Emdad E.M."/>
            <person name="Islam M.M."/>
            <person name="Ahmed B."/>
            <person name="Halim A."/>
            <person name="Hossen Q.M.M."/>
            <person name="Hossain M.Z."/>
            <person name="Ahmed R."/>
            <person name="Khan M.M."/>
            <person name="Islam R."/>
            <person name="Rashid M.M."/>
            <person name="Khan S.A."/>
            <person name="Rahman M.S."/>
            <person name="Alam M."/>
            <person name="Yahiya A.S."/>
            <person name="Khan M.S."/>
            <person name="Azam M.S."/>
            <person name="Haque T."/>
            <person name="Lashkar M.Z.H."/>
            <person name="Akhand A.I."/>
            <person name="Morshed G."/>
            <person name="Roy S."/>
            <person name="Uddin K.S."/>
            <person name="Rabeya T."/>
            <person name="Hossain A.S."/>
            <person name="Chowdhury A."/>
            <person name="Snigdha A.R."/>
            <person name="Mortoza M.S."/>
            <person name="Matin S.A."/>
            <person name="Hoque S.M.E."/>
            <person name="Islam M.K."/>
            <person name="Roy D.K."/>
            <person name="Haider R."/>
            <person name="Moosa M.M."/>
            <person name="Elias S.M."/>
            <person name="Hasan A.M."/>
            <person name="Jahan S."/>
            <person name="Shafiuddin M."/>
            <person name="Mahmood N."/>
            <person name="Shommy N.S."/>
        </authorList>
    </citation>
    <scope>NUCLEOTIDE SEQUENCE [LARGE SCALE GENOMIC DNA]</scope>
    <source>
        <strain evidence="4">cv. O-4</strain>
    </source>
</reference>
<evidence type="ECO:0000313" key="2">
    <source>
        <dbReference type="EMBL" id="OMP13166.1"/>
    </source>
</evidence>
<protein>
    <submittedName>
        <fullName evidence="3">Uncharacterized protein</fullName>
    </submittedName>
</protein>
<accession>A0A1R3L440</accession>
<reference evidence="3" key="2">
    <citation type="submission" date="2013-09" db="EMBL/GenBank/DDBJ databases">
        <authorList>
            <person name="Alam M."/>
            <person name="Haque M.S."/>
            <person name="Islam M.S."/>
            <person name="Emdad E.M."/>
            <person name="Islam M.M."/>
            <person name="Ahmed B."/>
            <person name="Halim A."/>
            <person name="Hossen Q.M.M."/>
            <person name="Hossain M.Z."/>
            <person name="Ahmed R."/>
            <person name="Khan M.M."/>
            <person name="Islam R."/>
            <person name="Rashid M.M."/>
            <person name="Khan S.A."/>
            <person name="Rahman M.S."/>
            <person name="Alam M."/>
            <person name="Yahiya A.S."/>
            <person name="Khan M.S."/>
            <person name="Azam M.S."/>
            <person name="Haque T."/>
            <person name="Lashkar M.Z.H."/>
            <person name="Akhand A.I."/>
            <person name="Morshed G."/>
            <person name="Roy S."/>
            <person name="Uddin K.S."/>
            <person name="Rabeya T."/>
            <person name="Hossain A.S."/>
            <person name="Chowdhury A."/>
            <person name="Snigdha A.R."/>
            <person name="Mortoza M.S."/>
            <person name="Matin S.A."/>
            <person name="Hoque S.M.E."/>
            <person name="Islam M.K."/>
            <person name="Roy D.K."/>
            <person name="Haider R."/>
            <person name="Moosa M.M."/>
            <person name="Elias S.M."/>
            <person name="Hasan A.M."/>
            <person name="Jahan S."/>
            <person name="Shafiuddin M."/>
            <person name="Mahmood N."/>
            <person name="Shommy N.S."/>
        </authorList>
    </citation>
    <scope>NUCLEOTIDE SEQUENCE</scope>
    <source>
        <tissue evidence="3">Whole seedlings</tissue>
    </source>
</reference>
<gene>
    <name evidence="3" type="ORF">COLO4_00360</name>
    <name evidence="2" type="ORF">COLO4_02164</name>
    <name evidence="1" type="ORF">COLO4_03029</name>
</gene>
<sequence>MASILPPLCASWKLNQEDLDTLTLALSLE</sequence>
<proteinExistence type="predicted"/>
<evidence type="ECO:0000313" key="1">
    <source>
        <dbReference type="EMBL" id="OMP12557.1"/>
    </source>
</evidence>
<dbReference type="EMBL" id="AWUE01004987">
    <property type="protein sequence ID" value="OMP13166.1"/>
    <property type="molecule type" value="Genomic_DNA"/>
</dbReference>
<evidence type="ECO:0000313" key="4">
    <source>
        <dbReference type="Proteomes" id="UP000187203"/>
    </source>
</evidence>
<evidence type="ECO:0000313" key="3">
    <source>
        <dbReference type="EMBL" id="OMP14058.1"/>
    </source>
</evidence>
<keyword evidence="4" id="KW-1185">Reference proteome</keyword>
<dbReference type="EMBL" id="AWUE01002252">
    <property type="protein sequence ID" value="OMP14058.1"/>
    <property type="molecule type" value="Genomic_DNA"/>
</dbReference>
<name>A0A1R3L440_9ROSI</name>
<reference evidence="3" key="3">
    <citation type="journal article" date="2017" name="Nat. Plants">
        <title>Comparative genomics of two jute species and insight into fibre biogenesis.</title>
        <authorList>
            <person name="Islam M.S."/>
            <person name="Saito J.A."/>
            <person name="Emdad E.M."/>
            <person name="Ahmed B."/>
            <person name="Islam M.M."/>
            <person name="Halim A."/>
            <person name="Hossen Q.M."/>
            <person name="Hossain M.Z."/>
            <person name="Ahmed R."/>
            <person name="Hossain M.S."/>
            <person name="Kabir S.M."/>
            <person name="Khan M.S."/>
            <person name="Khan M.M."/>
            <person name="Hasan R."/>
            <person name="Aktar N."/>
            <person name="Honi U."/>
            <person name="Islam R."/>
            <person name="Rashid M.M."/>
            <person name="Wan X."/>
            <person name="Hou S."/>
            <person name="Haque T."/>
            <person name="Azam M.S."/>
            <person name="Moosa M.M."/>
            <person name="Elias S.M."/>
            <person name="Hasan A.M."/>
            <person name="Mahmood N."/>
            <person name="Shafiuddin M."/>
            <person name="Shahid S."/>
            <person name="Shommu N.S."/>
            <person name="Jahan S."/>
            <person name="Roy S."/>
            <person name="Chowdhury A."/>
            <person name="Akhand A.I."/>
            <person name="Nisho G.M."/>
            <person name="Uddin K.S."/>
            <person name="Rabeya T."/>
            <person name="Hoque S.M."/>
            <person name="Snigdha A.R."/>
            <person name="Mortoza S."/>
            <person name="Matin S.A."/>
            <person name="Islam M.K."/>
            <person name="Lashkar M.Z."/>
            <person name="Zaman M."/>
            <person name="Yuryev A."/>
            <person name="Uddin M.K."/>
            <person name="Rahman M.S."/>
            <person name="Haque M.S."/>
            <person name="Alam M.M."/>
            <person name="Khan H."/>
            <person name="Alam M."/>
        </authorList>
    </citation>
    <scope>NUCLEOTIDE SEQUENCE</scope>
    <source>
        <tissue evidence="3">Whole seedlings</tissue>
    </source>
</reference>
<dbReference type="Proteomes" id="UP000187203">
    <property type="component" value="Unassembled WGS sequence"/>
</dbReference>